<protein>
    <submittedName>
        <fullName evidence="2">Uncharacterized protein</fullName>
    </submittedName>
</protein>
<feature type="region of interest" description="Disordered" evidence="1">
    <location>
        <begin position="1"/>
        <end position="28"/>
    </location>
</feature>
<dbReference type="Proteomes" id="UP001295444">
    <property type="component" value="Chromosome 04"/>
</dbReference>
<organism evidence="2 3">
    <name type="scientific">Pelobates cultripes</name>
    <name type="common">Western spadefoot toad</name>
    <dbReference type="NCBI Taxonomy" id="61616"/>
    <lineage>
        <taxon>Eukaryota</taxon>
        <taxon>Metazoa</taxon>
        <taxon>Chordata</taxon>
        <taxon>Craniata</taxon>
        <taxon>Vertebrata</taxon>
        <taxon>Euteleostomi</taxon>
        <taxon>Amphibia</taxon>
        <taxon>Batrachia</taxon>
        <taxon>Anura</taxon>
        <taxon>Pelobatoidea</taxon>
        <taxon>Pelobatidae</taxon>
        <taxon>Pelobates</taxon>
    </lineage>
</organism>
<feature type="compositionally biased region" description="Basic and acidic residues" evidence="1">
    <location>
        <begin position="80"/>
        <end position="90"/>
    </location>
</feature>
<feature type="region of interest" description="Disordered" evidence="1">
    <location>
        <begin position="76"/>
        <end position="121"/>
    </location>
</feature>
<reference evidence="2" key="1">
    <citation type="submission" date="2022-03" db="EMBL/GenBank/DDBJ databases">
        <authorList>
            <person name="Alioto T."/>
            <person name="Alioto T."/>
            <person name="Gomez Garrido J."/>
        </authorList>
    </citation>
    <scope>NUCLEOTIDE SEQUENCE</scope>
</reference>
<proteinExistence type="predicted"/>
<accession>A0AAD1W1T2</accession>
<evidence type="ECO:0000256" key="1">
    <source>
        <dbReference type="SAM" id="MobiDB-lite"/>
    </source>
</evidence>
<name>A0AAD1W1T2_PELCU</name>
<feature type="compositionally biased region" description="Basic and acidic residues" evidence="1">
    <location>
        <begin position="98"/>
        <end position="108"/>
    </location>
</feature>
<gene>
    <name evidence="2" type="ORF">PECUL_23A021053</name>
</gene>
<dbReference type="EMBL" id="OW240915">
    <property type="protein sequence ID" value="CAH2283321.1"/>
    <property type="molecule type" value="Genomic_DNA"/>
</dbReference>
<dbReference type="AlphaFoldDB" id="A0AAD1W1T2"/>
<keyword evidence="3" id="KW-1185">Reference proteome</keyword>
<evidence type="ECO:0000313" key="3">
    <source>
        <dbReference type="Proteomes" id="UP001295444"/>
    </source>
</evidence>
<evidence type="ECO:0000313" key="2">
    <source>
        <dbReference type="EMBL" id="CAH2283321.1"/>
    </source>
</evidence>
<sequence>MAGTKRAKRLAKDGGDHAACQQPGGTTSPCVQLGANIHKFLVEAGMQTATGNPADINLKLLTMPFTARPTAKVGIPEETQNCKKAAEKRAGTLPMQGNEEKNTAEPKHPKVSNAIRRRSST</sequence>